<dbReference type="AlphaFoldDB" id="A0A9P4NGZ3"/>
<accession>A0A9P4NGZ3</accession>
<evidence type="ECO:0000313" key="2">
    <source>
        <dbReference type="Proteomes" id="UP000800235"/>
    </source>
</evidence>
<dbReference type="Proteomes" id="UP000800235">
    <property type="component" value="Unassembled WGS sequence"/>
</dbReference>
<gene>
    <name evidence="1" type="ORF">EJ08DRAFT_690260</name>
</gene>
<evidence type="ECO:0000313" key="1">
    <source>
        <dbReference type="EMBL" id="KAF2421106.1"/>
    </source>
</evidence>
<keyword evidence="2" id="KW-1185">Reference proteome</keyword>
<sequence>MSTSILPPRFEVRRLEEKDIPFITALATHSALFHSPVWSKIYPENKTERAMLDVEVSYYPTLHSVQSGMSFGVFDQEYENKTPEAAATEGGCYWNPDNTSANDEELLAQMDFPLVSIALGYDAYYEMDTEKLGDDMAKVLPLFSTVDKILDTLDKRPYSERMSPTHHQMYAAQRAGFKTISIVTMADAVRHVWLNALPAKPFTAEVVAEFDMGVYVEREQETGEMVRVFAPATQRVCRVLVRLL</sequence>
<organism evidence="1 2">
    <name type="scientific">Tothia fuscella</name>
    <dbReference type="NCBI Taxonomy" id="1048955"/>
    <lineage>
        <taxon>Eukaryota</taxon>
        <taxon>Fungi</taxon>
        <taxon>Dikarya</taxon>
        <taxon>Ascomycota</taxon>
        <taxon>Pezizomycotina</taxon>
        <taxon>Dothideomycetes</taxon>
        <taxon>Pleosporomycetidae</taxon>
        <taxon>Venturiales</taxon>
        <taxon>Cylindrosympodiaceae</taxon>
        <taxon>Tothia</taxon>
    </lineage>
</organism>
<name>A0A9P4NGZ3_9PEZI</name>
<protein>
    <submittedName>
        <fullName evidence="1">Uncharacterized protein</fullName>
    </submittedName>
</protein>
<proteinExistence type="predicted"/>
<comment type="caution">
    <text evidence="1">The sequence shown here is derived from an EMBL/GenBank/DDBJ whole genome shotgun (WGS) entry which is preliminary data.</text>
</comment>
<dbReference type="EMBL" id="MU007102">
    <property type="protein sequence ID" value="KAF2421106.1"/>
    <property type="molecule type" value="Genomic_DNA"/>
</dbReference>
<reference evidence="1" key="1">
    <citation type="journal article" date="2020" name="Stud. Mycol.">
        <title>101 Dothideomycetes genomes: a test case for predicting lifestyles and emergence of pathogens.</title>
        <authorList>
            <person name="Haridas S."/>
            <person name="Albert R."/>
            <person name="Binder M."/>
            <person name="Bloem J."/>
            <person name="Labutti K."/>
            <person name="Salamov A."/>
            <person name="Andreopoulos B."/>
            <person name="Baker S."/>
            <person name="Barry K."/>
            <person name="Bills G."/>
            <person name="Bluhm B."/>
            <person name="Cannon C."/>
            <person name="Castanera R."/>
            <person name="Culley D."/>
            <person name="Daum C."/>
            <person name="Ezra D."/>
            <person name="Gonzalez J."/>
            <person name="Henrissat B."/>
            <person name="Kuo A."/>
            <person name="Liang C."/>
            <person name="Lipzen A."/>
            <person name="Lutzoni F."/>
            <person name="Magnuson J."/>
            <person name="Mondo S."/>
            <person name="Nolan M."/>
            <person name="Ohm R."/>
            <person name="Pangilinan J."/>
            <person name="Park H.-J."/>
            <person name="Ramirez L."/>
            <person name="Alfaro M."/>
            <person name="Sun H."/>
            <person name="Tritt A."/>
            <person name="Yoshinaga Y."/>
            <person name="Zwiers L.-H."/>
            <person name="Turgeon B."/>
            <person name="Goodwin S."/>
            <person name="Spatafora J."/>
            <person name="Crous P."/>
            <person name="Grigoriev I."/>
        </authorList>
    </citation>
    <scope>NUCLEOTIDE SEQUENCE</scope>
    <source>
        <strain evidence="1">CBS 130266</strain>
    </source>
</reference>
<dbReference type="OrthoDB" id="5169850at2759"/>